<reference evidence="8 9" key="1">
    <citation type="submission" date="2013-08" db="EMBL/GenBank/DDBJ databases">
        <title>Genome sequencing of Cellulomonas bogoriensis 69B4.</title>
        <authorList>
            <person name="Chen F."/>
            <person name="Li Y."/>
            <person name="Wang G."/>
        </authorList>
    </citation>
    <scope>NUCLEOTIDE SEQUENCE [LARGE SCALE GENOMIC DNA]</scope>
    <source>
        <strain evidence="8 9">69B4</strain>
    </source>
</reference>
<evidence type="ECO:0000259" key="7">
    <source>
        <dbReference type="Pfam" id="PF07291"/>
    </source>
</evidence>
<evidence type="ECO:0000256" key="5">
    <source>
        <dbReference type="SAM" id="MobiDB-lite"/>
    </source>
</evidence>
<dbReference type="InterPro" id="IPR009908">
    <property type="entry name" value="Methylamine_util_MauE"/>
</dbReference>
<accession>A0A0A0BL54</accession>
<gene>
    <name evidence="8" type="ORF">N869_09285</name>
</gene>
<dbReference type="EMBL" id="AXCZ01000283">
    <property type="protein sequence ID" value="KGM08605.1"/>
    <property type="molecule type" value="Genomic_DNA"/>
</dbReference>
<sequence length="201" mass="21164">MQTTPVTEPDRGHVPGPSRRGTDLRGAALAWVGTALRMVLGGVALVAGVMKIVDLPGSVRAVRAYELLPDALAVLAGNALPMIEIVVGLLLVTGLFTRWSAVLFGALMLAFSVGVASAWARGLTIDCGCFGGGGQVEADETRYLHVLVRDVALVLGAAWLVWRPRTRLSLDRGLGLDPLTRTGRTDASSRPIASVDRSGRN</sequence>
<evidence type="ECO:0000256" key="3">
    <source>
        <dbReference type="ARBA" id="ARBA00022989"/>
    </source>
</evidence>
<evidence type="ECO:0000313" key="9">
    <source>
        <dbReference type="Proteomes" id="UP000054314"/>
    </source>
</evidence>
<dbReference type="Proteomes" id="UP000054314">
    <property type="component" value="Unassembled WGS sequence"/>
</dbReference>
<evidence type="ECO:0000313" key="8">
    <source>
        <dbReference type="EMBL" id="KGM08605.1"/>
    </source>
</evidence>
<comment type="subcellular location">
    <subcellularLocation>
        <location evidence="1">Membrane</location>
        <topology evidence="1">Multi-pass membrane protein</topology>
    </subcellularLocation>
</comment>
<keyword evidence="4 6" id="KW-0472">Membrane</keyword>
<feature type="region of interest" description="Disordered" evidence="5">
    <location>
        <begin position="1"/>
        <end position="21"/>
    </location>
</feature>
<dbReference type="OrthoDB" id="5422529at2"/>
<name>A0A0A0BL54_9CELL</name>
<dbReference type="Pfam" id="PF07291">
    <property type="entry name" value="MauE"/>
    <property type="match status" value="1"/>
</dbReference>
<feature type="region of interest" description="Disordered" evidence="5">
    <location>
        <begin position="181"/>
        <end position="201"/>
    </location>
</feature>
<evidence type="ECO:0000256" key="2">
    <source>
        <dbReference type="ARBA" id="ARBA00022692"/>
    </source>
</evidence>
<feature type="transmembrane region" description="Helical" evidence="6">
    <location>
        <begin position="28"/>
        <end position="52"/>
    </location>
</feature>
<evidence type="ECO:0000256" key="6">
    <source>
        <dbReference type="SAM" id="Phobius"/>
    </source>
</evidence>
<proteinExistence type="predicted"/>
<feature type="transmembrane region" description="Helical" evidence="6">
    <location>
        <begin position="72"/>
        <end position="92"/>
    </location>
</feature>
<evidence type="ECO:0000256" key="4">
    <source>
        <dbReference type="ARBA" id="ARBA00023136"/>
    </source>
</evidence>
<comment type="caution">
    <text evidence="8">The sequence shown here is derived from an EMBL/GenBank/DDBJ whole genome shotgun (WGS) entry which is preliminary data.</text>
</comment>
<protein>
    <submittedName>
        <fullName evidence="8">DoxX family protein</fullName>
    </submittedName>
</protein>
<dbReference type="AlphaFoldDB" id="A0A0A0BL54"/>
<keyword evidence="9" id="KW-1185">Reference proteome</keyword>
<keyword evidence="2 6" id="KW-0812">Transmembrane</keyword>
<dbReference type="GO" id="GO:0030416">
    <property type="term" value="P:methylamine metabolic process"/>
    <property type="evidence" value="ECO:0007669"/>
    <property type="project" value="InterPro"/>
</dbReference>
<keyword evidence="3 6" id="KW-1133">Transmembrane helix</keyword>
<feature type="transmembrane region" description="Helical" evidence="6">
    <location>
        <begin position="99"/>
        <end position="120"/>
    </location>
</feature>
<dbReference type="RefSeq" id="WP_084137270.1">
    <property type="nucleotide sequence ID" value="NZ_AXCZ01000283.1"/>
</dbReference>
<dbReference type="GO" id="GO:0016020">
    <property type="term" value="C:membrane"/>
    <property type="evidence" value="ECO:0007669"/>
    <property type="project" value="UniProtKB-SubCell"/>
</dbReference>
<dbReference type="UniPathway" id="UPA00895"/>
<feature type="domain" description="Methylamine utilisation protein MauE" evidence="7">
    <location>
        <begin position="30"/>
        <end position="162"/>
    </location>
</feature>
<feature type="transmembrane region" description="Helical" evidence="6">
    <location>
        <begin position="143"/>
        <end position="162"/>
    </location>
</feature>
<organism evidence="8 9">
    <name type="scientific">Cellulomonas bogoriensis 69B4 = DSM 16987</name>
    <dbReference type="NCBI Taxonomy" id="1386082"/>
    <lineage>
        <taxon>Bacteria</taxon>
        <taxon>Bacillati</taxon>
        <taxon>Actinomycetota</taxon>
        <taxon>Actinomycetes</taxon>
        <taxon>Micrococcales</taxon>
        <taxon>Cellulomonadaceae</taxon>
        <taxon>Cellulomonas</taxon>
    </lineage>
</organism>
<evidence type="ECO:0000256" key="1">
    <source>
        <dbReference type="ARBA" id="ARBA00004141"/>
    </source>
</evidence>